<evidence type="ECO:0000256" key="4">
    <source>
        <dbReference type="SAM" id="Phobius"/>
    </source>
</evidence>
<feature type="domain" description="HTH araC/xylS-type" evidence="5">
    <location>
        <begin position="694"/>
        <end position="793"/>
    </location>
</feature>
<keyword evidence="4" id="KW-0812">Transmembrane</keyword>
<comment type="caution">
    <text evidence="6">The sequence shown here is derived from an EMBL/GenBank/DDBJ whole genome shotgun (WGS) entry which is preliminary data.</text>
</comment>
<proteinExistence type="predicted"/>
<dbReference type="SUPFAM" id="SSF46689">
    <property type="entry name" value="Homeodomain-like"/>
    <property type="match status" value="1"/>
</dbReference>
<dbReference type="Pfam" id="PF12833">
    <property type="entry name" value="HTH_18"/>
    <property type="match status" value="1"/>
</dbReference>
<evidence type="ECO:0000256" key="3">
    <source>
        <dbReference type="ARBA" id="ARBA00023163"/>
    </source>
</evidence>
<feature type="transmembrane region" description="Helical" evidence="4">
    <location>
        <begin position="324"/>
        <end position="342"/>
    </location>
</feature>
<reference evidence="6 7" key="1">
    <citation type="submission" date="2019-10" db="EMBL/GenBank/DDBJ databases">
        <title>Description of Paenibacillus choica sp. nov.</title>
        <authorList>
            <person name="Carlier A."/>
            <person name="Qi S."/>
        </authorList>
    </citation>
    <scope>NUCLEOTIDE SEQUENCE [LARGE SCALE GENOMIC DNA]</scope>
    <source>
        <strain evidence="6 7">LMG 31460</strain>
    </source>
</reference>
<dbReference type="Proteomes" id="UP000658690">
    <property type="component" value="Unassembled WGS sequence"/>
</dbReference>
<dbReference type="SMART" id="SM00342">
    <property type="entry name" value="HTH_ARAC"/>
    <property type="match status" value="1"/>
</dbReference>
<name>A0ABX1ZBM7_9BACL</name>
<dbReference type="InterPro" id="IPR009057">
    <property type="entry name" value="Homeodomain-like_sf"/>
</dbReference>
<keyword evidence="4" id="KW-1133">Transmembrane helix</keyword>
<dbReference type="PROSITE" id="PS01124">
    <property type="entry name" value="HTH_ARAC_FAMILY_2"/>
    <property type="match status" value="1"/>
</dbReference>
<dbReference type="PANTHER" id="PTHR43280:SF2">
    <property type="entry name" value="HTH-TYPE TRANSCRIPTIONAL REGULATOR EXSA"/>
    <property type="match status" value="1"/>
</dbReference>
<dbReference type="InterPro" id="IPR018060">
    <property type="entry name" value="HTH_AraC"/>
</dbReference>
<accession>A0ABX1ZBM7</accession>
<dbReference type="EMBL" id="WHOC01000176">
    <property type="protein sequence ID" value="NOU90737.1"/>
    <property type="molecule type" value="Genomic_DNA"/>
</dbReference>
<keyword evidence="1" id="KW-0805">Transcription regulation</keyword>
<protein>
    <submittedName>
        <fullName evidence="6">Helix-turn-helix domain-containing protein</fullName>
    </submittedName>
</protein>
<keyword evidence="7" id="KW-1185">Reference proteome</keyword>
<sequence>MSYSHFYKVLGVKEKQNTMKLRTLLRAKGLLLKMVLWSSASVLLIVGILSVVIYLNAQSLMINKEYDNSKKILYQVKYNTNLMNETISRLTQSLYLNSDVNAIMYAEKEDMVNVITRINNVGNSVTSANQYVHSISIYNQKLNQFYNAGSPVFFDDPMLFDLFHSDRLIPILKPVFRDIHKVVNGKTESEPVFSYFMYETTMNQQIPSGAVVINVKPSWLLENIKQINMINNQKGDNIFILDQLGDYVDEGIEQRDKLNWLKNEFMQYKNSHSQAETEGFFKSSFKETQFLVTYSYIDSINMTLLKIQPTLEVYGYIDSFKTSIMVITLIFLAMAVVVSVSVSRKIYSPIGNLVSTISSGRAHQYEKEEIRDEISYLDFVYKQSMEQLNLYDKERYQYRDVMKHYWLNRLLTESLHIGNVEMASMFREMKITLPLNHSYAVLLLKIDNYKHFQQSFSTKDKETIRFAMINIVSELVSKSYINEGLDLKDDHVVIIVSVPPEEQFEPDMISLLKEAQQFVNRFYKITFTASISATTENIQSLHTVYNKALDQSIYRFICGHQSIIDTNTFRHNEGSKKTGYSKHLEVHLQEALRKRDLMAIEETMKLLFKEVTELNYSNALVSTFRLVELTKMTLESSTDSLTPSLLIDLSSLLLHLMEKETINDIYETMLGSIKDSFQGEASESTNKLNHYVVEAVIDYIRTHYDDPSLCLASIASMMKITSRRLGNLFKDDLSVSVADFINETRLTKAAELLAKSEISVREVVEKVGVLNETYFFSLFKKRFGVTPKEYALKNQINQLRNTD</sequence>
<dbReference type="Gene3D" id="1.10.10.60">
    <property type="entry name" value="Homeodomain-like"/>
    <property type="match status" value="2"/>
</dbReference>
<keyword evidence="3" id="KW-0804">Transcription</keyword>
<evidence type="ECO:0000256" key="2">
    <source>
        <dbReference type="ARBA" id="ARBA00023125"/>
    </source>
</evidence>
<keyword evidence="2" id="KW-0238">DNA-binding</keyword>
<feature type="transmembrane region" description="Helical" evidence="4">
    <location>
        <begin position="34"/>
        <end position="55"/>
    </location>
</feature>
<evidence type="ECO:0000256" key="1">
    <source>
        <dbReference type="ARBA" id="ARBA00023015"/>
    </source>
</evidence>
<evidence type="ECO:0000313" key="6">
    <source>
        <dbReference type="EMBL" id="NOU90737.1"/>
    </source>
</evidence>
<organism evidence="6 7">
    <name type="scientific">Paenibacillus germinis</name>
    <dbReference type="NCBI Taxonomy" id="2654979"/>
    <lineage>
        <taxon>Bacteria</taxon>
        <taxon>Bacillati</taxon>
        <taxon>Bacillota</taxon>
        <taxon>Bacilli</taxon>
        <taxon>Bacillales</taxon>
        <taxon>Paenibacillaceae</taxon>
        <taxon>Paenibacillus</taxon>
    </lineage>
</organism>
<keyword evidence="4" id="KW-0472">Membrane</keyword>
<evidence type="ECO:0000313" key="7">
    <source>
        <dbReference type="Proteomes" id="UP000658690"/>
    </source>
</evidence>
<gene>
    <name evidence="6" type="ORF">GC102_34160</name>
</gene>
<dbReference type="PANTHER" id="PTHR43280">
    <property type="entry name" value="ARAC-FAMILY TRANSCRIPTIONAL REGULATOR"/>
    <property type="match status" value="1"/>
</dbReference>
<evidence type="ECO:0000259" key="5">
    <source>
        <dbReference type="PROSITE" id="PS01124"/>
    </source>
</evidence>